<evidence type="ECO:0000313" key="2">
    <source>
        <dbReference type="EMBL" id="PHQ35054.1"/>
    </source>
</evidence>
<evidence type="ECO:0000256" key="1">
    <source>
        <dbReference type="SAM" id="MobiDB-lite"/>
    </source>
</evidence>
<sequence>MKSTIYIGLSLLVLLAIGCKDGTGVAEGPSHNRYDLDSGKTQYEAETEPAGAMPVGEAREKTEDGKDVTLVGLIGGSSEPFVKGLAAFTIVDPKVPYCASEEGCPTPWDYCCETDAVKQNIATVKIVDDSGKPVTQDAREFLNVKELSTVVVKGKARRDEQGNLTVAASKIFVKKD</sequence>
<reference evidence="2 3" key="1">
    <citation type="submission" date="2017-06" db="EMBL/GenBank/DDBJ databases">
        <title>Description of Rhodopirellula bahusiensis sp. nov.</title>
        <authorList>
            <person name="Kizina J."/>
            <person name="Harder J."/>
        </authorList>
    </citation>
    <scope>NUCLEOTIDE SEQUENCE [LARGE SCALE GENOMIC DNA]</scope>
    <source>
        <strain evidence="2 3">SWK21</strain>
    </source>
</reference>
<dbReference type="EMBL" id="NIZW01000008">
    <property type="protein sequence ID" value="PHQ35054.1"/>
    <property type="molecule type" value="Genomic_DNA"/>
</dbReference>
<gene>
    <name evidence="2" type="ORF">CEE69_11550</name>
</gene>
<accession>A0A2G1W7N6</accession>
<organism evidence="2 3">
    <name type="scientific">Rhodopirellula bahusiensis</name>
    <dbReference type="NCBI Taxonomy" id="2014065"/>
    <lineage>
        <taxon>Bacteria</taxon>
        <taxon>Pseudomonadati</taxon>
        <taxon>Planctomycetota</taxon>
        <taxon>Planctomycetia</taxon>
        <taxon>Pirellulales</taxon>
        <taxon>Pirellulaceae</taxon>
        <taxon>Rhodopirellula</taxon>
    </lineage>
</organism>
<name>A0A2G1W7N6_9BACT</name>
<proteinExistence type="predicted"/>
<dbReference type="OrthoDB" id="278607at2"/>
<dbReference type="AlphaFoldDB" id="A0A2G1W7N6"/>
<dbReference type="Proteomes" id="UP000225740">
    <property type="component" value="Unassembled WGS sequence"/>
</dbReference>
<evidence type="ECO:0000313" key="3">
    <source>
        <dbReference type="Proteomes" id="UP000225740"/>
    </source>
</evidence>
<protein>
    <submittedName>
        <fullName evidence="2">Uncharacterized protein</fullName>
    </submittedName>
</protein>
<feature type="region of interest" description="Disordered" evidence="1">
    <location>
        <begin position="28"/>
        <end position="61"/>
    </location>
</feature>
<dbReference type="PROSITE" id="PS51257">
    <property type="entry name" value="PROKAR_LIPOPROTEIN"/>
    <property type="match status" value="1"/>
</dbReference>
<dbReference type="GeneID" id="90608782"/>
<keyword evidence="3" id="KW-1185">Reference proteome</keyword>
<dbReference type="RefSeq" id="WP_008671146.1">
    <property type="nucleotide sequence ID" value="NZ_NIZW01000008.1"/>
</dbReference>
<comment type="caution">
    <text evidence="2">The sequence shown here is derived from an EMBL/GenBank/DDBJ whole genome shotgun (WGS) entry which is preliminary data.</text>
</comment>